<evidence type="ECO:0000313" key="5">
    <source>
        <dbReference type="EMBL" id="TCL03389.1"/>
    </source>
</evidence>
<dbReference type="GO" id="GO:0008887">
    <property type="term" value="F:glycerate kinase activity"/>
    <property type="evidence" value="ECO:0007669"/>
    <property type="project" value="UniProtKB-UniRule"/>
</dbReference>
<dbReference type="InterPro" id="IPR018193">
    <property type="entry name" value="Glyc_kinase_flavodox-like_fold"/>
</dbReference>
<dbReference type="PANTHER" id="PTHR21599">
    <property type="entry name" value="GLYCERATE KINASE"/>
    <property type="match status" value="1"/>
</dbReference>
<dbReference type="Proteomes" id="UP000294555">
    <property type="component" value="Unassembled WGS sequence"/>
</dbReference>
<evidence type="ECO:0000256" key="3">
    <source>
        <dbReference type="ARBA" id="ARBA00022777"/>
    </source>
</evidence>
<keyword evidence="6" id="KW-1185">Reference proteome</keyword>
<name>A0A4R1N9S5_9GAMM</name>
<comment type="caution">
    <text evidence="5">The sequence shown here is derived from an EMBL/GenBank/DDBJ whole genome shotgun (WGS) entry which is preliminary data.</text>
</comment>
<dbReference type="AlphaFoldDB" id="A0A4R1N9S5"/>
<dbReference type="PIRSF" id="PIRSF006078">
    <property type="entry name" value="GlxK"/>
    <property type="match status" value="1"/>
</dbReference>
<dbReference type="Gene3D" id="3.90.1510.10">
    <property type="entry name" value="Glycerate kinase, domain 2"/>
    <property type="match status" value="1"/>
</dbReference>
<sequence>MKIIIALDSFKGSCSAQAACAAVARGLRKVDARLELVEMPVSDGGEGLLATLAESPLLSGVRRRRIGCVGPYGQPLQAEFLVLADGRGVIEMAQCCGLELTPTSGRDVRQASSYGLGQMVLAAMDCGCRHLIIGLGGSATNDGGLGFAQALGARFYRLDGTMIGEPGCSADLAQIAHADLSGLDPRLATITLQVPCDVTNPLLGINGATWVYARQKGADDTALVEMESGMANYAEVLSRITGRDIGETPGAGAAGGMGAALLWYADGQLLPGIGLVLSLLNAPTHFQHASLVIIGEGRLDRQSAFGKAPIGVAREAARYSVPAIALCGGRDEDSRSLYQHHVQAMWAICPRPMSLDESMAACETLLADTAENLLRTLKVGAGMTLV</sequence>
<comment type="similarity">
    <text evidence="1 4">Belongs to the glycerate kinase type-1 family.</text>
</comment>
<dbReference type="RefSeq" id="WP_132922261.1">
    <property type="nucleotide sequence ID" value="NZ_SJOI01000001.1"/>
</dbReference>
<dbReference type="SUPFAM" id="SSF110738">
    <property type="entry name" value="Glycerate kinase I"/>
    <property type="match status" value="1"/>
</dbReference>
<proteinExistence type="inferred from homology"/>
<gene>
    <name evidence="5" type="ORF">EZJ58_1458</name>
</gene>
<dbReference type="InterPro" id="IPR036129">
    <property type="entry name" value="Glycerate_kinase_sf"/>
</dbReference>
<dbReference type="GO" id="GO:0031388">
    <property type="term" value="P:organic acid phosphorylation"/>
    <property type="evidence" value="ECO:0007669"/>
    <property type="project" value="UniProtKB-UniRule"/>
</dbReference>
<dbReference type="InterPro" id="IPR018197">
    <property type="entry name" value="Glycerate_kinase_RE-like"/>
</dbReference>
<evidence type="ECO:0000256" key="2">
    <source>
        <dbReference type="ARBA" id="ARBA00022679"/>
    </source>
</evidence>
<keyword evidence="3 4" id="KW-0418">Kinase</keyword>
<reference evidence="5 6" key="1">
    <citation type="submission" date="2019-02" db="EMBL/GenBank/DDBJ databases">
        <title>Investigation of anaerobic lignin degradation for improved lignocellulosic biofuels.</title>
        <authorList>
            <person name="Deangelis K."/>
        </authorList>
    </citation>
    <scope>NUCLEOTIDE SEQUENCE [LARGE SCALE GENOMIC DNA]</scope>
    <source>
        <strain evidence="5 6">159R</strain>
    </source>
</reference>
<dbReference type="InterPro" id="IPR004381">
    <property type="entry name" value="Glycerate_kinase"/>
</dbReference>
<evidence type="ECO:0000256" key="1">
    <source>
        <dbReference type="ARBA" id="ARBA00006284"/>
    </source>
</evidence>
<keyword evidence="2 4" id="KW-0808">Transferase</keyword>
<dbReference type="NCBIfam" id="TIGR00045">
    <property type="entry name" value="glycerate kinase"/>
    <property type="match status" value="1"/>
</dbReference>
<evidence type="ECO:0000256" key="4">
    <source>
        <dbReference type="PIRNR" id="PIRNR006078"/>
    </source>
</evidence>
<evidence type="ECO:0000313" key="6">
    <source>
        <dbReference type="Proteomes" id="UP000294555"/>
    </source>
</evidence>
<organism evidence="5 6">
    <name type="scientific">Sodalis ligni</name>
    <dbReference type="NCBI Taxonomy" id="2697027"/>
    <lineage>
        <taxon>Bacteria</taxon>
        <taxon>Pseudomonadati</taxon>
        <taxon>Pseudomonadota</taxon>
        <taxon>Gammaproteobacteria</taxon>
        <taxon>Enterobacterales</taxon>
        <taxon>Bruguierivoracaceae</taxon>
        <taxon>Sodalis</taxon>
    </lineage>
</organism>
<dbReference type="EMBL" id="SJOI01000001">
    <property type="protein sequence ID" value="TCL03389.1"/>
    <property type="molecule type" value="Genomic_DNA"/>
</dbReference>
<accession>A0A4R1N9S5</accession>
<dbReference type="PANTHER" id="PTHR21599:SF0">
    <property type="entry name" value="GLYCERATE KINASE"/>
    <property type="match status" value="1"/>
</dbReference>
<dbReference type="Pfam" id="PF02595">
    <property type="entry name" value="Gly_kinase"/>
    <property type="match status" value="1"/>
</dbReference>
<dbReference type="Gene3D" id="3.40.50.10350">
    <property type="entry name" value="Glycerate kinase, domain 1"/>
    <property type="match status" value="1"/>
</dbReference>
<protein>
    <submittedName>
        <fullName evidence="5">Glycerate kinase</fullName>
    </submittedName>
</protein>
<dbReference type="OrthoDB" id="9774290at2"/>